<dbReference type="InterPro" id="IPR013083">
    <property type="entry name" value="Znf_RING/FYVE/PHD"/>
</dbReference>
<dbReference type="AlphaFoldDB" id="A0A6C0ISP8"/>
<dbReference type="SUPFAM" id="SSF57850">
    <property type="entry name" value="RING/U-box"/>
    <property type="match status" value="1"/>
</dbReference>
<dbReference type="InterPro" id="IPR017907">
    <property type="entry name" value="Znf_RING_CS"/>
</dbReference>
<dbReference type="InterPro" id="IPR001841">
    <property type="entry name" value="Znf_RING"/>
</dbReference>
<dbReference type="PROSITE" id="PS00518">
    <property type="entry name" value="ZF_RING_1"/>
    <property type="match status" value="1"/>
</dbReference>
<feature type="domain" description="RING-type" evidence="4">
    <location>
        <begin position="121"/>
        <end position="162"/>
    </location>
</feature>
<dbReference type="GO" id="GO:0008270">
    <property type="term" value="F:zinc ion binding"/>
    <property type="evidence" value="ECO:0007669"/>
    <property type="project" value="UniProtKB-KW"/>
</dbReference>
<keyword evidence="2" id="KW-0863">Zinc-finger</keyword>
<dbReference type="EMBL" id="MN740250">
    <property type="protein sequence ID" value="QHT96042.1"/>
    <property type="molecule type" value="Genomic_DNA"/>
</dbReference>
<dbReference type="Gene3D" id="3.30.40.10">
    <property type="entry name" value="Zinc/RING finger domain, C3HC4 (zinc finger)"/>
    <property type="match status" value="1"/>
</dbReference>
<reference evidence="5" key="1">
    <citation type="journal article" date="2020" name="Nature">
        <title>Giant virus diversity and host interactions through global metagenomics.</title>
        <authorList>
            <person name="Schulz F."/>
            <person name="Roux S."/>
            <person name="Paez-Espino D."/>
            <person name="Jungbluth S."/>
            <person name="Walsh D.A."/>
            <person name="Denef V.J."/>
            <person name="McMahon K.D."/>
            <person name="Konstantinidis K.T."/>
            <person name="Eloe-Fadrosh E.A."/>
            <person name="Kyrpides N.C."/>
            <person name="Woyke T."/>
        </authorList>
    </citation>
    <scope>NUCLEOTIDE SEQUENCE</scope>
    <source>
        <strain evidence="5">GVMAG-M-3300024301-20</strain>
    </source>
</reference>
<evidence type="ECO:0000256" key="3">
    <source>
        <dbReference type="ARBA" id="ARBA00022833"/>
    </source>
</evidence>
<dbReference type="PROSITE" id="PS50089">
    <property type="entry name" value="ZF_RING_2"/>
    <property type="match status" value="1"/>
</dbReference>
<accession>A0A6C0ISP8</accession>
<keyword evidence="1" id="KW-0479">Metal-binding</keyword>
<name>A0A6C0ISP8_9ZZZZ</name>
<evidence type="ECO:0000259" key="4">
    <source>
        <dbReference type="PROSITE" id="PS50089"/>
    </source>
</evidence>
<organism evidence="5">
    <name type="scientific">viral metagenome</name>
    <dbReference type="NCBI Taxonomy" id="1070528"/>
    <lineage>
        <taxon>unclassified sequences</taxon>
        <taxon>metagenomes</taxon>
        <taxon>organismal metagenomes</taxon>
    </lineage>
</organism>
<sequence>MSLLSIPVSFTPLYSTNIKSIHINPNWTIKQLYDSISPIIKQLFHINEFVLIEIKSNNTNNLFPNEAYPHIEINNINTSTFQKINTLWTSKLNVSFYVKDLNIDYPQLYAKNILFQRDASCPICFESGYLCNRYGCTHYLCNNCYVRCGELSSLYNRCPICRQNGNNNNIY</sequence>
<proteinExistence type="predicted"/>
<evidence type="ECO:0000256" key="2">
    <source>
        <dbReference type="ARBA" id="ARBA00022771"/>
    </source>
</evidence>
<evidence type="ECO:0000256" key="1">
    <source>
        <dbReference type="ARBA" id="ARBA00022723"/>
    </source>
</evidence>
<evidence type="ECO:0000313" key="5">
    <source>
        <dbReference type="EMBL" id="QHT96042.1"/>
    </source>
</evidence>
<protein>
    <recommendedName>
        <fullName evidence="4">RING-type domain-containing protein</fullName>
    </recommendedName>
</protein>
<keyword evidence="3" id="KW-0862">Zinc</keyword>